<evidence type="ECO:0000256" key="9">
    <source>
        <dbReference type="ARBA" id="ARBA00023065"/>
    </source>
</evidence>
<dbReference type="PRINTS" id="PR00123">
    <property type="entry name" value="ATPASEA"/>
</dbReference>
<dbReference type="NCBIfam" id="TIGR03306">
    <property type="entry name" value="altF1_A"/>
    <property type="match status" value="1"/>
</dbReference>
<comment type="subcellular location">
    <subcellularLocation>
        <location evidence="12 13">Cell membrane</location>
        <topology evidence="12 13">Multi-pass membrane protein</topology>
    </subcellularLocation>
    <subcellularLocation>
        <location evidence="1">Membrane</location>
        <topology evidence="1">Multi-pass membrane protein</topology>
    </subcellularLocation>
</comment>
<dbReference type="InterPro" id="IPR035908">
    <property type="entry name" value="F0_ATP_A_sf"/>
</dbReference>
<keyword evidence="7 12" id="KW-0375">Hydrogen ion transport</keyword>
<dbReference type="RefSeq" id="WP_006964571.1">
    <property type="nucleotide sequence ID" value="NZ_APJX01000002.1"/>
</dbReference>
<dbReference type="Proteomes" id="UP000014216">
    <property type="component" value="Unassembled WGS sequence"/>
</dbReference>
<dbReference type="NCBIfam" id="NF004481">
    <property type="entry name" value="PRK05815.2-3"/>
    <property type="match status" value="1"/>
</dbReference>
<dbReference type="Pfam" id="PF00119">
    <property type="entry name" value="ATP-synt_A"/>
    <property type="match status" value="1"/>
</dbReference>
<dbReference type="SUPFAM" id="SSF81336">
    <property type="entry name" value="F1F0 ATP synthase subunit A"/>
    <property type="match status" value="1"/>
</dbReference>
<dbReference type="PANTHER" id="PTHR42823:SF3">
    <property type="entry name" value="ATP SYNTHASE SUBUNIT A, CHLOROPLASTIC"/>
    <property type="match status" value="1"/>
</dbReference>
<dbReference type="PATRIC" id="fig|1286635.3.peg.982"/>
<dbReference type="CDD" id="cd00310">
    <property type="entry name" value="ATP-synt_Fo_a_6"/>
    <property type="match status" value="1"/>
</dbReference>
<keyword evidence="3 12" id="KW-0813">Transport</keyword>
<keyword evidence="5 12" id="KW-0138">CF(0)</keyword>
<dbReference type="GO" id="GO:0016787">
    <property type="term" value="F:hydrolase activity"/>
    <property type="evidence" value="ECO:0007669"/>
    <property type="project" value="UniProtKB-KW"/>
</dbReference>
<dbReference type="PROSITE" id="PS00449">
    <property type="entry name" value="ATPASE_A"/>
    <property type="match status" value="1"/>
</dbReference>
<evidence type="ECO:0000256" key="5">
    <source>
        <dbReference type="ARBA" id="ARBA00022547"/>
    </source>
</evidence>
<keyword evidence="10 12" id="KW-0472">Membrane</keyword>
<evidence type="ECO:0000313" key="15">
    <source>
        <dbReference type="Proteomes" id="UP000014216"/>
    </source>
</evidence>
<keyword evidence="8 12" id="KW-1133">Transmembrane helix</keyword>
<feature type="transmembrane region" description="Helical" evidence="12">
    <location>
        <begin position="171"/>
        <end position="193"/>
    </location>
</feature>
<comment type="similarity">
    <text evidence="2 12 13">Belongs to the ATPase A chain family.</text>
</comment>
<dbReference type="NCBIfam" id="TIGR01131">
    <property type="entry name" value="ATP_synt_6_or_A"/>
    <property type="match status" value="1"/>
</dbReference>
<keyword evidence="4 12" id="KW-1003">Cell membrane</keyword>
<dbReference type="InterPro" id="IPR023011">
    <property type="entry name" value="ATP_synth_F0_asu_AS"/>
</dbReference>
<evidence type="ECO:0000256" key="6">
    <source>
        <dbReference type="ARBA" id="ARBA00022692"/>
    </source>
</evidence>
<dbReference type="InterPro" id="IPR000568">
    <property type="entry name" value="ATP_synth_F0_asu"/>
</dbReference>
<keyword evidence="9 12" id="KW-0406">Ion transport</keyword>
<comment type="caution">
    <text evidence="14">The sequence shown here is derived from an EMBL/GenBank/DDBJ whole genome shotgun (WGS) entry which is preliminary data.</text>
</comment>
<keyword evidence="15" id="KW-1185">Reference proteome</keyword>
<dbReference type="AlphaFoldDB" id="S0G6G0"/>
<dbReference type="GO" id="GO:0046933">
    <property type="term" value="F:proton-transporting ATP synthase activity, rotational mechanism"/>
    <property type="evidence" value="ECO:0007669"/>
    <property type="project" value="UniProtKB-UniRule"/>
</dbReference>
<feature type="transmembrane region" description="Helical" evidence="12">
    <location>
        <begin position="199"/>
        <end position="221"/>
    </location>
</feature>
<dbReference type="HAMAP" id="MF_01393">
    <property type="entry name" value="ATP_synth_a_bact"/>
    <property type="match status" value="1"/>
</dbReference>
<dbReference type="GO" id="GO:0005886">
    <property type="term" value="C:plasma membrane"/>
    <property type="evidence" value="ECO:0007669"/>
    <property type="project" value="UniProtKB-SubCell"/>
</dbReference>
<evidence type="ECO:0000256" key="4">
    <source>
        <dbReference type="ARBA" id="ARBA00022475"/>
    </source>
</evidence>
<dbReference type="GO" id="GO:0042777">
    <property type="term" value="P:proton motive force-driven plasma membrane ATP synthesis"/>
    <property type="evidence" value="ECO:0007669"/>
    <property type="project" value="TreeGrafter"/>
</dbReference>
<dbReference type="InterPro" id="IPR045082">
    <property type="entry name" value="ATP_syn_F0_a_bact/chloroplast"/>
</dbReference>
<evidence type="ECO:0000256" key="2">
    <source>
        <dbReference type="ARBA" id="ARBA00006810"/>
    </source>
</evidence>
<dbReference type="Gene3D" id="1.20.120.220">
    <property type="entry name" value="ATP synthase, F0 complex, subunit A"/>
    <property type="match status" value="1"/>
</dbReference>
<protein>
    <recommendedName>
        <fullName evidence="12 13">ATP synthase subunit a</fullName>
    </recommendedName>
    <alternativeName>
        <fullName evidence="12">ATP synthase F0 sector subunit a</fullName>
    </alternativeName>
    <alternativeName>
        <fullName evidence="12">F-ATPase subunit 6</fullName>
    </alternativeName>
</protein>
<feature type="transmembrane region" description="Helical" evidence="12">
    <location>
        <begin position="20"/>
        <end position="45"/>
    </location>
</feature>
<evidence type="ECO:0000256" key="13">
    <source>
        <dbReference type="RuleBase" id="RU000483"/>
    </source>
</evidence>
<evidence type="ECO:0000256" key="10">
    <source>
        <dbReference type="ARBA" id="ARBA00023136"/>
    </source>
</evidence>
<dbReference type="PANTHER" id="PTHR42823">
    <property type="entry name" value="ATP SYNTHASE SUBUNIT A, CHLOROPLASTIC"/>
    <property type="match status" value="1"/>
</dbReference>
<name>S0G6G0_9BACT</name>
<reference evidence="14 15" key="1">
    <citation type="journal article" date="2013" name="Genome Announc.">
        <title>Draft Genome Sequence of Desulfotignum phosphitoxidans DSM 13687 Strain FiPS-3.</title>
        <authorList>
            <person name="Poehlein A."/>
            <person name="Daniel R."/>
            <person name="Simeonova D.D."/>
        </authorList>
    </citation>
    <scope>NUCLEOTIDE SEQUENCE [LARGE SCALE GENOMIC DNA]</scope>
    <source>
        <strain evidence="14 15">DSM 13687</strain>
    </source>
</reference>
<keyword evidence="14" id="KW-0378">Hydrolase</keyword>
<evidence type="ECO:0000256" key="7">
    <source>
        <dbReference type="ARBA" id="ARBA00022781"/>
    </source>
</evidence>
<accession>S0G6G0</accession>
<dbReference type="GO" id="GO:0045259">
    <property type="term" value="C:proton-transporting ATP synthase complex"/>
    <property type="evidence" value="ECO:0007669"/>
    <property type="project" value="UniProtKB-KW"/>
</dbReference>
<sequence>MNFMDIKQISPDQVVFFQYHFITLNLTIVFTWAVMVLLVIGSWLVTRRLSTGQKISAWQNILEILVSGIQDQISEISRQRATRYMPFIGTLFVFIAACNLLTVVPGYESPTASLSTTAALAICVFISVPLFGIAQKGLGSYLKQYIQPTVFMLPFNIMGELSRTLALAVRLFGNIMSGSKIVAILLAIIPFVFPVILQLLGLLTGLIQAYIFAVLAMVYIASATQIQEHSDTKTDTKKDDNQ</sequence>
<keyword evidence="11 12" id="KW-0066">ATP synthesis</keyword>
<dbReference type="InterPro" id="IPR017692">
    <property type="entry name" value="Alt_ATP_synth_F0_Asu"/>
</dbReference>
<keyword evidence="6 12" id="KW-0812">Transmembrane</keyword>
<gene>
    <name evidence="12 14" type="primary">atpB</name>
    <name evidence="14" type="ORF">Dpo_2c00250</name>
</gene>
<evidence type="ECO:0000256" key="1">
    <source>
        <dbReference type="ARBA" id="ARBA00004141"/>
    </source>
</evidence>
<feature type="transmembrane region" description="Helical" evidence="12">
    <location>
        <begin position="84"/>
        <end position="107"/>
    </location>
</feature>
<evidence type="ECO:0000256" key="3">
    <source>
        <dbReference type="ARBA" id="ARBA00022448"/>
    </source>
</evidence>
<evidence type="ECO:0000256" key="8">
    <source>
        <dbReference type="ARBA" id="ARBA00022989"/>
    </source>
</evidence>
<evidence type="ECO:0000256" key="12">
    <source>
        <dbReference type="HAMAP-Rule" id="MF_01393"/>
    </source>
</evidence>
<organism evidence="14 15">
    <name type="scientific">Desulfotignum phosphitoxidans DSM 13687</name>
    <dbReference type="NCBI Taxonomy" id="1286635"/>
    <lineage>
        <taxon>Bacteria</taxon>
        <taxon>Pseudomonadati</taxon>
        <taxon>Thermodesulfobacteriota</taxon>
        <taxon>Desulfobacteria</taxon>
        <taxon>Desulfobacterales</taxon>
        <taxon>Desulfobacteraceae</taxon>
        <taxon>Desulfotignum</taxon>
    </lineage>
</organism>
<dbReference type="EMBL" id="APJX01000002">
    <property type="protein sequence ID" value="EMS80337.1"/>
    <property type="molecule type" value="Genomic_DNA"/>
</dbReference>
<feature type="transmembrane region" description="Helical" evidence="12">
    <location>
        <begin position="113"/>
        <end position="134"/>
    </location>
</feature>
<comment type="function">
    <text evidence="12 13">Key component of the proton channel; it plays a direct role in the translocation of protons across the membrane.</text>
</comment>
<evidence type="ECO:0000313" key="14">
    <source>
        <dbReference type="EMBL" id="EMS80337.1"/>
    </source>
</evidence>
<evidence type="ECO:0000256" key="11">
    <source>
        <dbReference type="ARBA" id="ARBA00023310"/>
    </source>
</evidence>
<proteinExistence type="inferred from homology"/>